<organism evidence="10 11">
    <name type="scientific">Nematostella vectensis</name>
    <name type="common">Starlet sea anemone</name>
    <dbReference type="NCBI Taxonomy" id="45351"/>
    <lineage>
        <taxon>Eukaryota</taxon>
        <taxon>Metazoa</taxon>
        <taxon>Cnidaria</taxon>
        <taxon>Anthozoa</taxon>
        <taxon>Hexacorallia</taxon>
        <taxon>Actiniaria</taxon>
        <taxon>Edwardsiidae</taxon>
        <taxon>Nematostella</taxon>
    </lineage>
</organism>
<feature type="domain" description="Disintegrin" evidence="8">
    <location>
        <begin position="431"/>
        <end position="525"/>
    </location>
</feature>
<evidence type="ECO:0000256" key="2">
    <source>
        <dbReference type="ARBA" id="ARBA00012332"/>
    </source>
</evidence>
<dbReference type="OMA" id="ECAKSIC"/>
<dbReference type="SUPFAM" id="SSF55486">
    <property type="entry name" value="Metalloproteases ('zincins'), catalytic domain"/>
    <property type="match status" value="1"/>
</dbReference>
<dbReference type="eggNOG" id="KOG3658">
    <property type="taxonomic scope" value="Eukaryota"/>
</dbReference>
<evidence type="ECO:0000313" key="10">
    <source>
        <dbReference type="EMBL" id="EDO30803.1"/>
    </source>
</evidence>
<proteinExistence type="predicted"/>
<keyword evidence="7" id="KW-0732">Signal</keyword>
<dbReference type="PROSITE" id="PS50215">
    <property type="entry name" value="ADAM_MEPRO"/>
    <property type="match status" value="1"/>
</dbReference>
<keyword evidence="6" id="KW-0472">Membrane</keyword>
<dbReference type="HOGENOM" id="CLU_004602_0_1_1"/>
<dbReference type="EC" id="3.4.24.81" evidence="2"/>
<evidence type="ECO:0000259" key="9">
    <source>
        <dbReference type="PROSITE" id="PS50215"/>
    </source>
</evidence>
<comment type="caution">
    <text evidence="4">Lacks conserved residue(s) required for the propagation of feature annotation.</text>
</comment>
<dbReference type="InterPro" id="IPR049038">
    <property type="entry name" value="ADAM10_Cys-rich"/>
</dbReference>
<dbReference type="InParanoid" id="A7SZR7"/>
<evidence type="ECO:0000256" key="5">
    <source>
        <dbReference type="SAM" id="MobiDB-lite"/>
    </source>
</evidence>
<keyword evidence="11" id="KW-1185">Reference proteome</keyword>
<evidence type="ECO:0000256" key="3">
    <source>
        <dbReference type="ARBA" id="ARBA00022685"/>
    </source>
</evidence>
<keyword evidence="4" id="KW-0862">Zinc</keyword>
<evidence type="ECO:0000256" key="7">
    <source>
        <dbReference type="SAM" id="SignalP"/>
    </source>
</evidence>
<keyword evidence="3" id="KW-0165">Cleavage on pair of basic residues</keyword>
<feature type="binding site" evidence="4">
    <location>
        <position position="362"/>
    </location>
    <ligand>
        <name>Zn(2+)</name>
        <dbReference type="ChEBI" id="CHEBI:29105"/>
        <note>catalytic</note>
    </ligand>
</feature>
<dbReference type="PROSITE" id="PS50214">
    <property type="entry name" value="DISINTEGRIN_2"/>
    <property type="match status" value="1"/>
</dbReference>
<accession>A7SZR7</accession>
<dbReference type="SMART" id="SM00050">
    <property type="entry name" value="DISIN"/>
    <property type="match status" value="1"/>
</dbReference>
<dbReference type="InterPro" id="IPR051489">
    <property type="entry name" value="ADAM_Metalloproteinase"/>
</dbReference>
<dbReference type="AlphaFoldDB" id="A7SZR7"/>
<dbReference type="GO" id="GO:0007219">
    <property type="term" value="P:Notch signaling pathway"/>
    <property type="evidence" value="ECO:0000318"/>
    <property type="project" value="GO_Central"/>
</dbReference>
<dbReference type="GO" id="GO:0004222">
    <property type="term" value="F:metalloendopeptidase activity"/>
    <property type="evidence" value="ECO:0000318"/>
    <property type="project" value="GO_Central"/>
</dbReference>
<dbReference type="SUPFAM" id="SSF57552">
    <property type="entry name" value="Blood coagulation inhibitor (disintegrin)"/>
    <property type="match status" value="1"/>
</dbReference>
<dbReference type="PANTHER" id="PTHR45702:SF2">
    <property type="entry name" value="KUZBANIAN, ISOFORM A"/>
    <property type="match status" value="1"/>
</dbReference>
<dbReference type="InterPro" id="IPR001762">
    <property type="entry name" value="Disintegrin_dom"/>
</dbReference>
<dbReference type="InterPro" id="IPR024079">
    <property type="entry name" value="MetalloPept_cat_dom_sf"/>
</dbReference>
<dbReference type="PANTHER" id="PTHR45702">
    <property type="entry name" value="ADAM10/ADAM17 METALLOPEPTIDASE FAMILY MEMBER"/>
    <property type="match status" value="1"/>
</dbReference>
<dbReference type="InterPro" id="IPR036436">
    <property type="entry name" value="Disintegrin_dom_sf"/>
</dbReference>
<evidence type="ECO:0000259" key="8">
    <source>
        <dbReference type="PROSITE" id="PS50214"/>
    </source>
</evidence>
<feature type="binding site" evidence="4">
    <location>
        <position position="368"/>
    </location>
    <ligand>
        <name>Zn(2+)</name>
        <dbReference type="ChEBI" id="CHEBI:29105"/>
        <note>catalytic</note>
    </ligand>
</feature>
<evidence type="ECO:0000256" key="6">
    <source>
        <dbReference type="SAM" id="Phobius"/>
    </source>
</evidence>
<dbReference type="STRING" id="45351.A7SZR7"/>
<comment type="catalytic activity">
    <reaction evidence="1">
        <text>Endopeptidase of broad specificity.</text>
        <dbReference type="EC" id="3.4.24.81"/>
    </reaction>
</comment>
<dbReference type="Pfam" id="PF21299">
    <property type="entry name" value="ADAM10_Cys-rich"/>
    <property type="match status" value="1"/>
</dbReference>
<dbReference type="GO" id="GO:0046872">
    <property type="term" value="F:metal ion binding"/>
    <property type="evidence" value="ECO:0007669"/>
    <property type="project" value="UniProtKB-KW"/>
</dbReference>
<dbReference type="Gene3D" id="3.40.390.10">
    <property type="entry name" value="Collagenase (Catalytic Domain)"/>
    <property type="match status" value="1"/>
</dbReference>
<feature type="transmembrane region" description="Helical" evidence="6">
    <location>
        <begin position="643"/>
        <end position="665"/>
    </location>
</feature>
<dbReference type="PhylomeDB" id="A7SZR7"/>
<keyword evidence="6" id="KW-0812">Transmembrane</keyword>
<feature type="domain" description="Peptidase M12B" evidence="9">
    <location>
        <begin position="194"/>
        <end position="417"/>
    </location>
</feature>
<feature type="region of interest" description="Disordered" evidence="5">
    <location>
        <begin position="673"/>
        <end position="699"/>
    </location>
</feature>
<dbReference type="Pfam" id="PF00200">
    <property type="entry name" value="Disintegrin"/>
    <property type="match status" value="1"/>
</dbReference>
<evidence type="ECO:0000256" key="4">
    <source>
        <dbReference type="PROSITE-ProRule" id="PRU00276"/>
    </source>
</evidence>
<feature type="chain" id="PRO_5002715377" description="ADAM10 endopeptidase" evidence="7">
    <location>
        <begin position="18"/>
        <end position="719"/>
    </location>
</feature>
<dbReference type="InterPro" id="IPR001590">
    <property type="entry name" value="Peptidase_M12B"/>
</dbReference>
<dbReference type="EMBL" id="DS469978">
    <property type="protein sequence ID" value="EDO30803.1"/>
    <property type="molecule type" value="Genomic_DNA"/>
</dbReference>
<dbReference type="Gene3D" id="4.10.70.10">
    <property type="entry name" value="Disintegrin domain"/>
    <property type="match status" value="1"/>
</dbReference>
<feature type="signal peptide" evidence="7">
    <location>
        <begin position="1"/>
        <end position="17"/>
    </location>
</feature>
<sequence>MANSIIALLLFLTLANCEELRRLSDYIKHFEPLDYNPTHFHAIHRRSVLDGSHYELSFEAFGRERRIRLRRNTGVFTSDAVILNGDGTPLDIDMNSMVAGEVVGEPGSAVYGTMEDGKFQGKIQSNTESFYVEPSERYFDKPEFHSVIYRSEDVENKGNYADMSMKMPEILDREKRDSGEDRPRRATEQEKKLDSCTLALYADHLFTKLCGGKSRAVFKLTEHITAVQIIYKNAFNTTNYDLYSPYGITFRVKKMVIYDEQDVPDKYKDDNLAIDVMLNLLSSDDHSDVCEAFMFTDRDFDNGILGLAWIGKPNFLGGICSRYSKVGGQYISYNTGVVTLKLYRLFTPPKVSEVTFAHELGHGFGSEHDPEDGDCSPGGKDGNYVMYSKATSGDRPNNDVFSSCSLKAIRDNINDKRGDPKYSGCFISADTPICGNRIIEGNEQCDCGDENSCKAEGGCCNPPGHPQACRLTLPATCSPSQGPCCGRDCRYVGNDISCRNKTDCLDKAMCSGSSVECPKSVYQPDNTVCDKGRRVCSVGECAKSICTKYALEECQCTADNDLCTVCCKEPGRDDTCTPTRDKTQLPKQVHGLMKSAGSPCANMHGYCDAFAVCRRLDLDGPLKRLKEKFFTVKGLKELVKEKWWAILLGIIAAIVFVALLVFCCARYTPSSNPIRENKKPSKPMPGRRKKQAAPTRQLQPLSDQAGYFSSRIFPVSINL</sequence>
<evidence type="ECO:0000256" key="1">
    <source>
        <dbReference type="ARBA" id="ARBA00001809"/>
    </source>
</evidence>
<dbReference type="GO" id="GO:0006509">
    <property type="term" value="P:membrane protein ectodomain proteolysis"/>
    <property type="evidence" value="ECO:0000318"/>
    <property type="project" value="GO_Central"/>
</dbReference>
<feature type="region of interest" description="Disordered" evidence="5">
    <location>
        <begin position="170"/>
        <end position="189"/>
    </location>
</feature>
<keyword evidence="6" id="KW-1133">Transmembrane helix</keyword>
<name>A7SZR7_NEMVE</name>
<keyword evidence="4" id="KW-0479">Metal-binding</keyword>
<dbReference type="Proteomes" id="UP000001593">
    <property type="component" value="Unassembled WGS sequence"/>
</dbReference>
<dbReference type="Pfam" id="PF13688">
    <property type="entry name" value="Reprolysin_5"/>
    <property type="match status" value="1"/>
</dbReference>
<feature type="active site" evidence="4">
    <location>
        <position position="359"/>
    </location>
</feature>
<protein>
    <recommendedName>
        <fullName evidence="2">ADAM10 endopeptidase</fullName>
        <ecNumber evidence="2">3.4.24.81</ecNumber>
    </recommendedName>
</protein>
<dbReference type="GO" id="GO:0005886">
    <property type="term" value="C:plasma membrane"/>
    <property type="evidence" value="ECO:0000318"/>
    <property type="project" value="GO_Central"/>
</dbReference>
<feature type="binding site" evidence="4">
    <location>
        <position position="358"/>
    </location>
    <ligand>
        <name>Zn(2+)</name>
        <dbReference type="ChEBI" id="CHEBI:29105"/>
        <note>catalytic</note>
    </ligand>
</feature>
<gene>
    <name evidence="10" type="ORF">NEMVEDRAFT_v1g175837</name>
</gene>
<reference evidence="10 11" key="1">
    <citation type="journal article" date="2007" name="Science">
        <title>Sea anemone genome reveals ancestral eumetazoan gene repertoire and genomic organization.</title>
        <authorList>
            <person name="Putnam N.H."/>
            <person name="Srivastava M."/>
            <person name="Hellsten U."/>
            <person name="Dirks B."/>
            <person name="Chapman J."/>
            <person name="Salamov A."/>
            <person name="Terry A."/>
            <person name="Shapiro H."/>
            <person name="Lindquist E."/>
            <person name="Kapitonov V.V."/>
            <person name="Jurka J."/>
            <person name="Genikhovich G."/>
            <person name="Grigoriev I.V."/>
            <person name="Lucas S.M."/>
            <person name="Steele R.E."/>
            <person name="Finnerty J.R."/>
            <person name="Technau U."/>
            <person name="Martindale M.Q."/>
            <person name="Rokhsar D.S."/>
        </authorList>
    </citation>
    <scope>NUCLEOTIDE SEQUENCE [LARGE SCALE GENOMIC DNA]</scope>
    <source>
        <strain evidence="11">CH2 X CH6</strain>
    </source>
</reference>
<evidence type="ECO:0000313" key="11">
    <source>
        <dbReference type="Proteomes" id="UP000001593"/>
    </source>
</evidence>